<evidence type="ECO:0000256" key="3">
    <source>
        <dbReference type="SAM" id="MobiDB-lite"/>
    </source>
</evidence>
<feature type="compositionally biased region" description="Low complexity" evidence="3">
    <location>
        <begin position="100"/>
        <end position="115"/>
    </location>
</feature>
<dbReference type="AlphaFoldDB" id="A0A5C3FFN3"/>
<comment type="subcellular location">
    <subcellularLocation>
        <location evidence="1">Nucleus</location>
    </subcellularLocation>
</comment>
<evidence type="ECO:0000259" key="4">
    <source>
        <dbReference type="PROSITE" id="PS50048"/>
    </source>
</evidence>
<dbReference type="GO" id="GO:0005634">
    <property type="term" value="C:nucleus"/>
    <property type="evidence" value="ECO:0007669"/>
    <property type="project" value="UniProtKB-SubCell"/>
</dbReference>
<comment type="caution">
    <text evidence="5">The sequence shown here is derived from an EMBL/GenBank/DDBJ whole genome shotgun (WGS) entry which is preliminary data.</text>
</comment>
<dbReference type="Proteomes" id="UP000325008">
    <property type="component" value="Unassembled WGS sequence"/>
</dbReference>
<dbReference type="GO" id="GO:0000981">
    <property type="term" value="F:DNA-binding transcription factor activity, RNA polymerase II-specific"/>
    <property type="evidence" value="ECO:0007669"/>
    <property type="project" value="InterPro"/>
</dbReference>
<name>A0A5C3FFN3_PSEA2</name>
<dbReference type="GO" id="GO:0008270">
    <property type="term" value="F:zinc ion binding"/>
    <property type="evidence" value="ECO:0007669"/>
    <property type="project" value="InterPro"/>
</dbReference>
<keyword evidence="6" id="KW-1185">Reference proteome</keyword>
<evidence type="ECO:0000313" key="5">
    <source>
        <dbReference type="EMBL" id="SPO42321.1"/>
    </source>
</evidence>
<dbReference type="PANTHER" id="PTHR31001">
    <property type="entry name" value="UNCHARACTERIZED TRANSCRIPTIONAL REGULATORY PROTEIN"/>
    <property type="match status" value="1"/>
</dbReference>
<feature type="compositionally biased region" description="Low complexity" evidence="3">
    <location>
        <begin position="28"/>
        <end position="56"/>
    </location>
</feature>
<feature type="region of interest" description="Disordered" evidence="3">
    <location>
        <begin position="1"/>
        <end position="73"/>
    </location>
</feature>
<gene>
    <name evidence="5" type="ORF">PSANT_00003</name>
</gene>
<dbReference type="SUPFAM" id="SSF57701">
    <property type="entry name" value="Zn2/Cys6 DNA-binding domain"/>
    <property type="match status" value="1"/>
</dbReference>
<dbReference type="SMART" id="SM00066">
    <property type="entry name" value="GAL4"/>
    <property type="match status" value="1"/>
</dbReference>
<dbReference type="InterPro" id="IPR036864">
    <property type="entry name" value="Zn2-C6_fun-type_DNA-bd_sf"/>
</dbReference>
<dbReference type="PROSITE" id="PS50048">
    <property type="entry name" value="ZN2_CY6_FUNGAL_2"/>
    <property type="match status" value="1"/>
</dbReference>
<dbReference type="Gene3D" id="4.10.240.10">
    <property type="entry name" value="Zn(2)-C6 fungal-type DNA-binding domain"/>
    <property type="match status" value="1"/>
</dbReference>
<dbReference type="OrthoDB" id="3364175at2759"/>
<sequence length="994" mass="105303">MSSSGNRNRNRNPSLDPSAARKRRRLATRSTPTASTDSSSASSSPLSSVSSASSHRTPAHSGSIYSPAAAPAAPAAPAVPAVPAVPATVAASSTASTTTSLAAASTKPSSASKPSLHPPHVPARELKSCTECGRRKIRCDKQRPCSACINRDEPHLCHSGTYQRLRTDRKSYATVEQFNELQHKLERLESQLVQRLPPGLPSASSSSLLSSSTTPKSVAPFSDLSLLSDLCAAETPPAQPPPRFVADEPQPPHHRIASAETVGSKLGSESDVLEKLSSDIRLAALDRSPWIDSAFSTDADGDADASGSGSGTSSLHAAFLTRLLVLFPRRHIADALIDAFFALPNHLLFHSIDRAGLHTNVDGLYLDLLHARRPSVSPAFIALLMAVFAAGLYAADPDVPQQRAALLACGWVPHAHHPAASAASLNLNHSFFNVRVAGLTGFANSDGPGGQVKLTIPFTVKAWHESCLKALHLADFLANPSFTALGALQVMGSVCLEPTQAARRDSLAASAFALARRLKFHRSFDSGHAIAERVRSQIRLTSVMALHECQAALAHPDRDGFISWPYPIPWRAAAGGTSESYDELVVRFVTLAQHVCLTVFEHSKHSTTDTIPAGIAARLCGDIERYAQSLPPENSDPRAESQAALIPGAHRSTSTGGQAASSRGEGAGRAQELDRLVLLVNATTLRVLVLCRMAPGRRDALRGELHVAALRHLSLSARVCALCPAFFRFNHNGLLLVRSALALVLDLELGWIHASLRARVVGALGWVTAQLDALADQGVQVARLTWLIHEVVRAEPSSTGAPVRERLERLLARINAAADKMDDRAAASSRALLSNFVGPETLDRAGTIAQGPPSAAAHANGQEAFHVLHIQPDHTVHLQDSSSFTAAADACASAAHQMPHHHASSLASSAHHHQQPHPSGSAEDETPEPAQPLWSRLRMDAEVPASAYPDGSALVVGSEADLSLNAAHATDGPQDTDIPQWVSSLLEAVLNGVT</sequence>
<feature type="region of interest" description="Disordered" evidence="3">
    <location>
        <begin position="895"/>
        <end position="929"/>
    </location>
</feature>
<organism evidence="5 6">
    <name type="scientific">Pseudozyma antarctica</name>
    <name type="common">Yeast</name>
    <name type="synonym">Candida antarctica</name>
    <dbReference type="NCBI Taxonomy" id="84753"/>
    <lineage>
        <taxon>Eukaryota</taxon>
        <taxon>Fungi</taxon>
        <taxon>Dikarya</taxon>
        <taxon>Basidiomycota</taxon>
        <taxon>Ustilaginomycotina</taxon>
        <taxon>Ustilaginomycetes</taxon>
        <taxon>Ustilaginales</taxon>
        <taxon>Ustilaginaceae</taxon>
        <taxon>Moesziomyces</taxon>
    </lineage>
</organism>
<feature type="domain" description="Zn(2)-C6 fungal-type" evidence="4">
    <location>
        <begin position="128"/>
        <end position="157"/>
    </location>
</feature>
<accession>A0A5C3FFN3</accession>
<dbReference type="InterPro" id="IPR001138">
    <property type="entry name" value="Zn2Cys6_DnaBD"/>
</dbReference>
<dbReference type="InterPro" id="IPR050613">
    <property type="entry name" value="Sec_Metabolite_Reg"/>
</dbReference>
<evidence type="ECO:0000313" key="6">
    <source>
        <dbReference type="Proteomes" id="UP000325008"/>
    </source>
</evidence>
<protein>
    <recommendedName>
        <fullName evidence="4">Zn(2)-C6 fungal-type domain-containing protein</fullName>
    </recommendedName>
</protein>
<feature type="compositionally biased region" description="Low complexity" evidence="3">
    <location>
        <begin position="1"/>
        <end position="14"/>
    </location>
</feature>
<feature type="region of interest" description="Disordered" evidence="3">
    <location>
        <begin position="236"/>
        <end position="263"/>
    </location>
</feature>
<dbReference type="EMBL" id="OOIQ01000001">
    <property type="protein sequence ID" value="SPO42321.1"/>
    <property type="molecule type" value="Genomic_DNA"/>
</dbReference>
<evidence type="ECO:0000256" key="2">
    <source>
        <dbReference type="ARBA" id="ARBA00023242"/>
    </source>
</evidence>
<keyword evidence="2" id="KW-0539">Nucleus</keyword>
<reference evidence="5" key="1">
    <citation type="submission" date="2018-03" db="EMBL/GenBank/DDBJ databases">
        <authorList>
            <person name="Guldener U."/>
        </authorList>
    </citation>
    <scope>NUCLEOTIDE SEQUENCE [LARGE SCALE GENOMIC DNA]</scope>
    <source>
        <strain evidence="5">ATCC34888</strain>
    </source>
</reference>
<proteinExistence type="predicted"/>
<dbReference type="CDD" id="cd00067">
    <property type="entry name" value="GAL4"/>
    <property type="match status" value="1"/>
</dbReference>
<evidence type="ECO:0000256" key="1">
    <source>
        <dbReference type="ARBA" id="ARBA00004123"/>
    </source>
</evidence>
<feature type="region of interest" description="Disordered" evidence="3">
    <location>
        <begin position="100"/>
        <end position="123"/>
    </location>
</feature>